<evidence type="ECO:0000256" key="2">
    <source>
        <dbReference type="ARBA" id="ARBA00022679"/>
    </source>
</evidence>
<dbReference type="InterPro" id="IPR001077">
    <property type="entry name" value="COMT_C"/>
</dbReference>
<reference evidence="7 8" key="1">
    <citation type="submission" date="2017-09" db="EMBL/GenBank/DDBJ databases">
        <authorList>
            <person name="Lee N."/>
            <person name="Cho B.-K."/>
        </authorList>
    </citation>
    <scope>NUCLEOTIDE SEQUENCE [LARGE SCALE GENOMIC DNA]</scope>
    <source>
        <strain evidence="7 8">ATCC 12853</strain>
    </source>
</reference>
<dbReference type="SUPFAM" id="SSF53335">
    <property type="entry name" value="S-adenosyl-L-methionine-dependent methyltransferases"/>
    <property type="match status" value="1"/>
</dbReference>
<evidence type="ECO:0000256" key="1">
    <source>
        <dbReference type="ARBA" id="ARBA00022603"/>
    </source>
</evidence>
<dbReference type="Gene3D" id="1.10.10.10">
    <property type="entry name" value="Winged helix-like DNA-binding domain superfamily/Winged helix DNA-binding domain"/>
    <property type="match status" value="1"/>
</dbReference>
<dbReference type="PIRSF" id="PIRSF005739">
    <property type="entry name" value="O-mtase"/>
    <property type="match status" value="1"/>
</dbReference>
<dbReference type="CDD" id="cd02440">
    <property type="entry name" value="AdoMet_MTases"/>
    <property type="match status" value="1"/>
</dbReference>
<keyword evidence="8" id="KW-1185">Reference proteome</keyword>
<dbReference type="SUPFAM" id="SSF46785">
    <property type="entry name" value="Winged helix' DNA-binding domain"/>
    <property type="match status" value="1"/>
</dbReference>
<evidence type="ECO:0000313" key="8">
    <source>
        <dbReference type="Proteomes" id="UP000325529"/>
    </source>
</evidence>
<dbReference type="PANTHER" id="PTHR43712">
    <property type="entry name" value="PUTATIVE (AFU_ORTHOLOGUE AFUA_4G14580)-RELATED"/>
    <property type="match status" value="1"/>
</dbReference>
<accession>A0A5J6G832</accession>
<dbReference type="InterPro" id="IPR016461">
    <property type="entry name" value="COMT-like"/>
</dbReference>
<sequence length="348" mass="37451">MTATSAPGPATTTRTPAVAILRLLGGFQISQALYVAARAGIADELRDGARQVPEVAEATGMRPDLLRRLLRTLSVEQVFTYDEDQDTVALGPLGHTLCGDTDESVRDIALMWMETHYRPFAQLWSTLHDGVPAAERELGKPFFDWLGEDADRVAGFTSAMGNMMRAIRQDALDAIDLGDVEHLVDIGGADGTAIASLARRHPRLRGTVFDLPHVVTAAPATLAAQGLADRIDTSGGDFFQAVPQGADAYLACFILHDWNDKQSTRILERVHEAAAPGARLHLVETVLGKGPAPEIATMLDLTMMGMLDGRERTQEDWRALLAGAGFRLTGIVETAGPMCVVEAVKVDS</sequence>
<evidence type="ECO:0000313" key="7">
    <source>
        <dbReference type="EMBL" id="QEU90088.1"/>
    </source>
</evidence>
<dbReference type="PROSITE" id="PS51683">
    <property type="entry name" value="SAM_OMT_II"/>
    <property type="match status" value="1"/>
</dbReference>
<dbReference type="OrthoDB" id="4145676at2"/>
<dbReference type="Gene3D" id="3.40.50.150">
    <property type="entry name" value="Vaccinia Virus protein VP39"/>
    <property type="match status" value="1"/>
</dbReference>
<evidence type="ECO:0000259" key="5">
    <source>
        <dbReference type="Pfam" id="PF00891"/>
    </source>
</evidence>
<dbReference type="Pfam" id="PF08100">
    <property type="entry name" value="Dimerisation"/>
    <property type="match status" value="1"/>
</dbReference>
<evidence type="ECO:0000259" key="6">
    <source>
        <dbReference type="Pfam" id="PF08100"/>
    </source>
</evidence>
<organism evidence="7 8">
    <name type="scientific">Streptomyces kanamyceticus</name>
    <dbReference type="NCBI Taxonomy" id="1967"/>
    <lineage>
        <taxon>Bacteria</taxon>
        <taxon>Bacillati</taxon>
        <taxon>Actinomycetota</taxon>
        <taxon>Actinomycetes</taxon>
        <taxon>Kitasatosporales</taxon>
        <taxon>Streptomycetaceae</taxon>
        <taxon>Streptomyces</taxon>
    </lineage>
</organism>
<dbReference type="GO" id="GO:0008171">
    <property type="term" value="F:O-methyltransferase activity"/>
    <property type="evidence" value="ECO:0007669"/>
    <property type="project" value="InterPro"/>
</dbReference>
<keyword evidence="1 7" id="KW-0489">Methyltransferase</keyword>
<proteinExistence type="predicted"/>
<evidence type="ECO:0000256" key="4">
    <source>
        <dbReference type="PIRSR" id="PIRSR005739-1"/>
    </source>
</evidence>
<dbReference type="PANTHER" id="PTHR43712:SF2">
    <property type="entry name" value="O-METHYLTRANSFERASE CICE"/>
    <property type="match status" value="1"/>
</dbReference>
<dbReference type="InterPro" id="IPR036390">
    <property type="entry name" value="WH_DNA-bd_sf"/>
</dbReference>
<evidence type="ECO:0000256" key="3">
    <source>
        <dbReference type="ARBA" id="ARBA00022691"/>
    </source>
</evidence>
<dbReference type="GO" id="GO:0032259">
    <property type="term" value="P:methylation"/>
    <property type="evidence" value="ECO:0007669"/>
    <property type="project" value="UniProtKB-KW"/>
</dbReference>
<dbReference type="EMBL" id="CP023699">
    <property type="protein sequence ID" value="QEU90088.1"/>
    <property type="molecule type" value="Genomic_DNA"/>
</dbReference>
<dbReference type="Proteomes" id="UP000325529">
    <property type="component" value="Chromosome"/>
</dbReference>
<dbReference type="InterPro" id="IPR036388">
    <property type="entry name" value="WH-like_DNA-bd_sf"/>
</dbReference>
<dbReference type="InterPro" id="IPR029063">
    <property type="entry name" value="SAM-dependent_MTases_sf"/>
</dbReference>
<feature type="domain" description="O-methyltransferase dimerisation" evidence="6">
    <location>
        <begin position="22"/>
        <end position="96"/>
    </location>
</feature>
<dbReference type="GO" id="GO:0046983">
    <property type="term" value="F:protein dimerization activity"/>
    <property type="evidence" value="ECO:0007669"/>
    <property type="project" value="InterPro"/>
</dbReference>
<feature type="domain" description="O-methyltransferase C-terminal" evidence="5">
    <location>
        <begin position="135"/>
        <end position="327"/>
    </location>
</feature>
<dbReference type="KEGG" id="ska:CP970_03445"/>
<gene>
    <name evidence="7" type="ORF">CP970_03445</name>
</gene>
<keyword evidence="3" id="KW-0949">S-adenosyl-L-methionine</keyword>
<protein>
    <submittedName>
        <fullName evidence="7">Methyltransferase</fullName>
    </submittedName>
</protein>
<feature type="active site" description="Proton acceptor" evidence="4">
    <location>
        <position position="256"/>
    </location>
</feature>
<dbReference type="InterPro" id="IPR012967">
    <property type="entry name" value="COMT_dimerisation"/>
</dbReference>
<dbReference type="RefSeq" id="WP_055545162.1">
    <property type="nucleotide sequence ID" value="NZ_CP023699.1"/>
</dbReference>
<dbReference type="AlphaFoldDB" id="A0A5J6G832"/>
<keyword evidence="2 7" id="KW-0808">Transferase</keyword>
<dbReference type="Pfam" id="PF00891">
    <property type="entry name" value="Methyltransf_2"/>
    <property type="match status" value="1"/>
</dbReference>
<name>A0A5J6G832_STRKN</name>